<accession>A0A4Z0M949</accession>
<dbReference type="OrthoDB" id="5516623at2"/>
<reference evidence="2 3" key="1">
    <citation type="submission" date="2019-04" db="EMBL/GenBank/DDBJ databases">
        <title>Taxonomy of novel Haliea sp. from mangrove soil of West Coast of India.</title>
        <authorList>
            <person name="Verma A."/>
            <person name="Kumar P."/>
            <person name="Krishnamurthi S."/>
        </authorList>
    </citation>
    <scope>NUCLEOTIDE SEQUENCE [LARGE SCALE GENOMIC DNA]</scope>
    <source>
        <strain evidence="2 3">SAOS-164</strain>
    </source>
</reference>
<feature type="transmembrane region" description="Helical" evidence="1">
    <location>
        <begin position="56"/>
        <end position="80"/>
    </location>
</feature>
<evidence type="ECO:0000313" key="2">
    <source>
        <dbReference type="EMBL" id="TGD75825.1"/>
    </source>
</evidence>
<dbReference type="RefSeq" id="WP_135441077.1">
    <property type="nucleotide sequence ID" value="NZ_SRLE01000002.1"/>
</dbReference>
<keyword evidence="1" id="KW-0812">Transmembrane</keyword>
<protein>
    <recommendedName>
        <fullName evidence="4">DUF975 family protein</fullName>
    </recommendedName>
</protein>
<sequence length="252" mass="27389">MSDANRYSAPAAELYEPRVEGEYGSVENGIAGNYELRIGEVLSSAWDAIKGRKSTVLGASGLAFVVVLVYIAISGTIQFMFASEEGPGVGASLITLPIDFIYYAITAAMTAGFYVMGAKISIGLPVNMTDVFRYIGKLGKAFLTYLLMMFMVLVGLLLLVLPGIYLIVGYSFAVTLALEKGMSPWQALETSRKTVHHQWFKLFGLMLLIGVLGMLSVFTLGIALIWLVPLICVAYGTIYRDMFGLEQETLAS</sequence>
<name>A0A4Z0M949_9GAMM</name>
<dbReference type="AlphaFoldDB" id="A0A4Z0M949"/>
<organism evidence="2 3">
    <name type="scientific">Mangrovimicrobium sediminis</name>
    <dbReference type="NCBI Taxonomy" id="2562682"/>
    <lineage>
        <taxon>Bacteria</taxon>
        <taxon>Pseudomonadati</taxon>
        <taxon>Pseudomonadota</taxon>
        <taxon>Gammaproteobacteria</taxon>
        <taxon>Cellvibrionales</taxon>
        <taxon>Halieaceae</taxon>
        <taxon>Mangrovimicrobium</taxon>
    </lineage>
</organism>
<feature type="transmembrane region" description="Helical" evidence="1">
    <location>
        <begin position="100"/>
        <end position="122"/>
    </location>
</feature>
<dbReference type="InterPro" id="IPR010380">
    <property type="entry name" value="DUF975"/>
</dbReference>
<proteinExistence type="predicted"/>
<keyword evidence="3" id="KW-1185">Reference proteome</keyword>
<comment type="caution">
    <text evidence="2">The sequence shown here is derived from an EMBL/GenBank/DDBJ whole genome shotgun (WGS) entry which is preliminary data.</text>
</comment>
<feature type="transmembrane region" description="Helical" evidence="1">
    <location>
        <begin position="202"/>
        <end position="235"/>
    </location>
</feature>
<keyword evidence="1" id="KW-1133">Transmembrane helix</keyword>
<gene>
    <name evidence="2" type="ORF">E4634_02860</name>
</gene>
<keyword evidence="1" id="KW-0472">Membrane</keyword>
<dbReference type="EMBL" id="SRLE01000002">
    <property type="protein sequence ID" value="TGD75825.1"/>
    <property type="molecule type" value="Genomic_DNA"/>
</dbReference>
<feature type="transmembrane region" description="Helical" evidence="1">
    <location>
        <begin position="142"/>
        <end position="168"/>
    </location>
</feature>
<evidence type="ECO:0000256" key="1">
    <source>
        <dbReference type="SAM" id="Phobius"/>
    </source>
</evidence>
<dbReference type="PANTHER" id="PTHR40076">
    <property type="entry name" value="MEMBRANE PROTEIN-RELATED"/>
    <property type="match status" value="1"/>
</dbReference>
<evidence type="ECO:0000313" key="3">
    <source>
        <dbReference type="Proteomes" id="UP000298050"/>
    </source>
</evidence>
<dbReference type="PANTHER" id="PTHR40076:SF1">
    <property type="entry name" value="MEMBRANE PROTEIN"/>
    <property type="match status" value="1"/>
</dbReference>
<evidence type="ECO:0008006" key="4">
    <source>
        <dbReference type="Google" id="ProtNLM"/>
    </source>
</evidence>
<dbReference type="Proteomes" id="UP000298050">
    <property type="component" value="Unassembled WGS sequence"/>
</dbReference>